<dbReference type="Proteomes" id="UP001281147">
    <property type="component" value="Unassembled WGS sequence"/>
</dbReference>
<evidence type="ECO:0000313" key="1">
    <source>
        <dbReference type="EMBL" id="KAK3715952.1"/>
    </source>
</evidence>
<gene>
    <name evidence="1" type="ORF">LTR37_006682</name>
</gene>
<evidence type="ECO:0000313" key="2">
    <source>
        <dbReference type="Proteomes" id="UP001281147"/>
    </source>
</evidence>
<sequence>MTFEEFVSMTHDLLQPPRGSTLGVVEQVWFHFEGHIPQTTLQCIRYLRNHQSLNAGFAVDPCKPRLKVSVEVEKPGREGLQELAQEADVVFYSKSWAGAEGYDSAETCLSAQSRLILCNAGETKHGERTLICPWGAKGAWAIILPDASVSHDLTKEASTPESTECSVVHSPAYTSGTKRIIDTT</sequence>
<accession>A0ACC3NH00</accession>
<comment type="caution">
    <text evidence="1">The sequence shown here is derived from an EMBL/GenBank/DDBJ whole genome shotgun (WGS) entry which is preliminary data.</text>
</comment>
<feature type="non-terminal residue" evidence="1">
    <location>
        <position position="184"/>
    </location>
</feature>
<name>A0ACC3NH00_9PEZI</name>
<dbReference type="EMBL" id="JAUTXU010000045">
    <property type="protein sequence ID" value="KAK3715952.1"/>
    <property type="molecule type" value="Genomic_DNA"/>
</dbReference>
<reference evidence="1" key="1">
    <citation type="submission" date="2023-07" db="EMBL/GenBank/DDBJ databases">
        <title>Black Yeasts Isolated from many extreme environments.</title>
        <authorList>
            <person name="Coleine C."/>
            <person name="Stajich J.E."/>
            <person name="Selbmann L."/>
        </authorList>
    </citation>
    <scope>NUCLEOTIDE SEQUENCE</scope>
    <source>
        <strain evidence="1">CCFEE 5714</strain>
    </source>
</reference>
<protein>
    <submittedName>
        <fullName evidence="1">Uncharacterized protein</fullName>
    </submittedName>
</protein>
<keyword evidence="2" id="KW-1185">Reference proteome</keyword>
<organism evidence="1 2">
    <name type="scientific">Vermiconidia calcicola</name>
    <dbReference type="NCBI Taxonomy" id="1690605"/>
    <lineage>
        <taxon>Eukaryota</taxon>
        <taxon>Fungi</taxon>
        <taxon>Dikarya</taxon>
        <taxon>Ascomycota</taxon>
        <taxon>Pezizomycotina</taxon>
        <taxon>Dothideomycetes</taxon>
        <taxon>Dothideomycetidae</taxon>
        <taxon>Mycosphaerellales</taxon>
        <taxon>Extremaceae</taxon>
        <taxon>Vermiconidia</taxon>
    </lineage>
</organism>
<proteinExistence type="predicted"/>